<feature type="compositionally biased region" description="Basic and acidic residues" evidence="2">
    <location>
        <begin position="290"/>
        <end position="306"/>
    </location>
</feature>
<protein>
    <submittedName>
        <fullName evidence="5">Toxin candidate TRINITY_DN21156_c5_g1_i3</fullName>
    </submittedName>
</protein>
<dbReference type="AlphaFoldDB" id="A0A7G7WZ39"/>
<dbReference type="Pfam" id="PF01549">
    <property type="entry name" value="ShK"/>
    <property type="match status" value="1"/>
</dbReference>
<feature type="region of interest" description="Disordered" evidence="2">
    <location>
        <begin position="109"/>
        <end position="133"/>
    </location>
</feature>
<feature type="chain" id="PRO_5028967522" evidence="3">
    <location>
        <begin position="24"/>
        <end position="327"/>
    </location>
</feature>
<sequence>MKLVGFLLGLAILCLLATQLSFGLQQQIAVKRKNSEGDEEKELAISDTLGLTEQEKELEKEILSSEVVKPVANLETDSKKAKKAKKLKKLKKQKKRLAALRKLALKRQAEQRKRQAEQKKRQQEREEARENARRGYIKKRGDATCFDGLEQHPKMSKLNCSTYKAKGFCKIPFLKSRMMQYCRRTCEFCVAAAPPIRRSCHNTKFGCCWDKDVPAKGPNNEGCAPCVNQYVQLCQQFRHKCGDMTENGAWVRRRCPAKCRVCEQSPEMKELQRQKMAKLLETKLVSTSIKERYQRKEKKAQKERTAAKKKSPNKNKKRKGRPRNGSS</sequence>
<dbReference type="PROSITE" id="PS51670">
    <property type="entry name" value="SHKT"/>
    <property type="match status" value="1"/>
</dbReference>
<dbReference type="EMBL" id="MT747594">
    <property type="protein sequence ID" value="QNH72528.1"/>
    <property type="molecule type" value="mRNA"/>
</dbReference>
<evidence type="ECO:0000259" key="4">
    <source>
        <dbReference type="PROSITE" id="PS51670"/>
    </source>
</evidence>
<accession>A0A7G7WZ39</accession>
<evidence type="ECO:0000256" key="3">
    <source>
        <dbReference type="SAM" id="SignalP"/>
    </source>
</evidence>
<dbReference type="InterPro" id="IPR003582">
    <property type="entry name" value="ShKT_dom"/>
</dbReference>
<feature type="region of interest" description="Disordered" evidence="2">
    <location>
        <begin position="290"/>
        <end position="327"/>
    </location>
</feature>
<evidence type="ECO:0000256" key="1">
    <source>
        <dbReference type="PROSITE-ProRule" id="PRU01005"/>
    </source>
</evidence>
<organism evidence="5">
    <name type="scientific">Isarachnanthus nocturnus</name>
    <dbReference type="NCBI Taxonomy" id="1240238"/>
    <lineage>
        <taxon>Eukaryota</taxon>
        <taxon>Metazoa</taxon>
        <taxon>Cnidaria</taxon>
        <taxon>Anthozoa</taxon>
        <taxon>Ceriantharia</taxon>
        <taxon>Penicillaria (in: tube anenomes)</taxon>
        <taxon>Arachnactidae</taxon>
        <taxon>Isarachnanthus</taxon>
    </lineage>
</organism>
<feature type="compositionally biased region" description="Basic residues" evidence="2">
    <location>
        <begin position="307"/>
        <end position="327"/>
    </location>
</feature>
<evidence type="ECO:0000313" key="5">
    <source>
        <dbReference type="EMBL" id="QNH72528.1"/>
    </source>
</evidence>
<reference evidence="5" key="2">
    <citation type="submission" date="2020-07" db="EMBL/GenBank/DDBJ databases">
        <authorList>
            <person name="Klompen A.L."/>
            <person name="Macrander J."/>
            <person name="Reitzel A.M."/>
            <person name="Stampar S.N."/>
        </authorList>
    </citation>
    <scope>NUCLEOTIDE SEQUENCE</scope>
</reference>
<name>A0A7G7WZ39_9CNID</name>
<proteinExistence type="evidence at transcript level"/>
<feature type="domain" description="ShKT" evidence="4">
    <location>
        <begin position="150"/>
        <end position="189"/>
    </location>
</feature>
<comment type="caution">
    <text evidence="1">Lacks conserved residue(s) required for the propagation of feature annotation.</text>
</comment>
<feature type="signal peptide" evidence="3">
    <location>
        <begin position="1"/>
        <end position="23"/>
    </location>
</feature>
<evidence type="ECO:0000256" key="2">
    <source>
        <dbReference type="SAM" id="MobiDB-lite"/>
    </source>
</evidence>
<reference evidence="5" key="1">
    <citation type="journal article" date="2020" name="Mar. Drugs">
        <title>Transcriptomic Analysis of Four Cerianthid (Cnidaria, Ceriantharia) Venoms.</title>
        <authorList>
            <person name="Klompen A.M.L."/>
            <person name="Macrander J."/>
            <person name="Reitzel A.M."/>
            <person name="Stampar S.N."/>
        </authorList>
    </citation>
    <scope>NUCLEOTIDE SEQUENCE</scope>
</reference>
<dbReference type="Gene3D" id="1.10.10.1940">
    <property type="match status" value="1"/>
</dbReference>
<dbReference type="SMART" id="SM00254">
    <property type="entry name" value="ShKT"/>
    <property type="match status" value="2"/>
</dbReference>
<keyword evidence="3" id="KW-0732">Signal</keyword>